<feature type="domain" description="Beta-lactamase-related" evidence="4">
    <location>
        <begin position="33"/>
        <end position="329"/>
    </location>
</feature>
<keyword evidence="2 3" id="KW-0802">TPR repeat</keyword>
<keyword evidence="5" id="KW-0378">Hydrolase</keyword>
<dbReference type="Proteomes" id="UP001207742">
    <property type="component" value="Unassembled WGS sequence"/>
</dbReference>
<evidence type="ECO:0000313" key="5">
    <source>
        <dbReference type="EMBL" id="MCW3485007.1"/>
    </source>
</evidence>
<evidence type="ECO:0000256" key="2">
    <source>
        <dbReference type="ARBA" id="ARBA00022803"/>
    </source>
</evidence>
<name>A0ABT3IM11_9BACT</name>
<gene>
    <name evidence="5" type="ORF">OL497_13945</name>
</gene>
<dbReference type="PROSITE" id="PS50005">
    <property type="entry name" value="TPR"/>
    <property type="match status" value="1"/>
</dbReference>
<evidence type="ECO:0000256" key="1">
    <source>
        <dbReference type="ARBA" id="ARBA00022737"/>
    </source>
</evidence>
<dbReference type="RefSeq" id="WP_264730961.1">
    <property type="nucleotide sequence ID" value="NZ_JAPDNR010000001.1"/>
</dbReference>
<reference evidence="5 6" key="1">
    <citation type="submission" date="2022-10" db="EMBL/GenBank/DDBJ databases">
        <title>Chitinophaga nivalis PC15 sp. nov., isolated from Pyeongchang county, South Korea.</title>
        <authorList>
            <person name="Trinh H.N."/>
        </authorList>
    </citation>
    <scope>NUCLEOTIDE SEQUENCE [LARGE SCALE GENOMIC DNA]</scope>
    <source>
        <strain evidence="5 6">PC14</strain>
    </source>
</reference>
<proteinExistence type="predicted"/>
<dbReference type="PANTHER" id="PTHR43283">
    <property type="entry name" value="BETA-LACTAMASE-RELATED"/>
    <property type="match status" value="1"/>
</dbReference>
<dbReference type="InterPro" id="IPR050789">
    <property type="entry name" value="Diverse_Enzym_Activities"/>
</dbReference>
<dbReference type="Pfam" id="PF00144">
    <property type="entry name" value="Beta-lactamase"/>
    <property type="match status" value="1"/>
</dbReference>
<sequence length="474" mass="52342">MKRILLICISCLIACFRLYSQSPADTVIARLQTHLPALMARDHIPGMGAAYIHQGAVVWSGVFGVLHAGTKAPVTDATLFEAASLTKVVTAYAALQLIDAGLLDPDVPLYTYLGNHYDIGDDPRIQLITTRRVLSHTAGFPNWRQEKDTLLPIHFTPGDHFSYSGEGFVYLAKVMEKITGQPLGALIAQKVFVPLHMTHSSMQYDSTQRGQYAWRHNWLGKPTWLPDYTGINAAASLRTTAADYARFLAAILNGTGLQPATHRLLLTEQIKVDTIKQPQLAWGMGIGLARTPDARYAWHWGDQGDSKAYFAANIATRDAVLYFTNSANGLSIAGDLCQLTIGGEQGDHIRWVEYGKYDPAVVALLTAIQDNGAAAALKAYQRQRTHVIGEEPLNTLGYYLLQNNNLPAAVAVFTQNTQDYPNSGNTWDSLAEALLKQGKKQLAMQHYEKSLQLDPENRNAADQIKRLKETLRKK</sequence>
<dbReference type="Gene3D" id="3.40.710.10">
    <property type="entry name" value="DD-peptidase/beta-lactamase superfamily"/>
    <property type="match status" value="1"/>
</dbReference>
<comment type="caution">
    <text evidence="5">The sequence shown here is derived from an EMBL/GenBank/DDBJ whole genome shotgun (WGS) entry which is preliminary data.</text>
</comment>
<organism evidence="5 6">
    <name type="scientific">Chitinophaga nivalis</name>
    <dbReference type="NCBI Taxonomy" id="2991709"/>
    <lineage>
        <taxon>Bacteria</taxon>
        <taxon>Pseudomonadati</taxon>
        <taxon>Bacteroidota</taxon>
        <taxon>Chitinophagia</taxon>
        <taxon>Chitinophagales</taxon>
        <taxon>Chitinophagaceae</taxon>
        <taxon>Chitinophaga</taxon>
    </lineage>
</organism>
<keyword evidence="1" id="KW-0677">Repeat</keyword>
<dbReference type="SUPFAM" id="SSF48452">
    <property type="entry name" value="TPR-like"/>
    <property type="match status" value="1"/>
</dbReference>
<dbReference type="InterPro" id="IPR011990">
    <property type="entry name" value="TPR-like_helical_dom_sf"/>
</dbReference>
<dbReference type="Gene3D" id="1.25.40.10">
    <property type="entry name" value="Tetratricopeptide repeat domain"/>
    <property type="match status" value="1"/>
</dbReference>
<evidence type="ECO:0000313" key="6">
    <source>
        <dbReference type="Proteomes" id="UP001207742"/>
    </source>
</evidence>
<evidence type="ECO:0000259" key="4">
    <source>
        <dbReference type="Pfam" id="PF00144"/>
    </source>
</evidence>
<dbReference type="EMBL" id="JAPDNS010000001">
    <property type="protein sequence ID" value="MCW3485007.1"/>
    <property type="molecule type" value="Genomic_DNA"/>
</dbReference>
<dbReference type="Pfam" id="PF07719">
    <property type="entry name" value="TPR_2"/>
    <property type="match status" value="1"/>
</dbReference>
<dbReference type="GO" id="GO:0016787">
    <property type="term" value="F:hydrolase activity"/>
    <property type="evidence" value="ECO:0007669"/>
    <property type="project" value="UniProtKB-KW"/>
</dbReference>
<evidence type="ECO:0000256" key="3">
    <source>
        <dbReference type="PROSITE-ProRule" id="PRU00339"/>
    </source>
</evidence>
<dbReference type="SUPFAM" id="SSF56601">
    <property type="entry name" value="beta-lactamase/transpeptidase-like"/>
    <property type="match status" value="1"/>
</dbReference>
<protein>
    <submittedName>
        <fullName evidence="5">Serine hydrolase</fullName>
    </submittedName>
</protein>
<feature type="repeat" description="TPR" evidence="3">
    <location>
        <begin position="424"/>
        <end position="457"/>
    </location>
</feature>
<dbReference type="InterPro" id="IPR001466">
    <property type="entry name" value="Beta-lactam-related"/>
</dbReference>
<dbReference type="InterPro" id="IPR012338">
    <property type="entry name" value="Beta-lactam/transpept-like"/>
</dbReference>
<dbReference type="InterPro" id="IPR019734">
    <property type="entry name" value="TPR_rpt"/>
</dbReference>
<dbReference type="PANTHER" id="PTHR43283:SF18">
    <property type="match status" value="1"/>
</dbReference>
<accession>A0ABT3IM11</accession>
<keyword evidence="6" id="KW-1185">Reference proteome</keyword>
<dbReference type="InterPro" id="IPR013105">
    <property type="entry name" value="TPR_2"/>
</dbReference>
<dbReference type="SMART" id="SM00028">
    <property type="entry name" value="TPR"/>
    <property type="match status" value="1"/>
</dbReference>